<evidence type="ECO:0000256" key="1">
    <source>
        <dbReference type="SAM" id="Phobius"/>
    </source>
</evidence>
<dbReference type="InterPro" id="IPR021682">
    <property type="entry name" value="DUF2933"/>
</dbReference>
<feature type="transmembrane region" description="Helical" evidence="1">
    <location>
        <begin position="37"/>
        <end position="57"/>
    </location>
</feature>
<dbReference type="AlphaFoldDB" id="A0A7X6ICL9"/>
<name>A0A7X6ICL9_9BACT</name>
<dbReference type="EMBL" id="VTOW01000003">
    <property type="protein sequence ID" value="NKE72666.1"/>
    <property type="molecule type" value="Genomic_DNA"/>
</dbReference>
<gene>
    <name evidence="2" type="ORF">MNODULE_18095</name>
</gene>
<protein>
    <submittedName>
        <fullName evidence="2">DUF2933 domain-containing protein</fullName>
    </submittedName>
</protein>
<reference evidence="2 3" key="1">
    <citation type="journal article" date="2020" name="Nature">
        <title>Bacterial chemolithoautotrophy via manganese oxidation.</title>
        <authorList>
            <person name="Yu H."/>
            <person name="Leadbetter J.R."/>
        </authorList>
    </citation>
    <scope>NUCLEOTIDE SEQUENCE [LARGE SCALE GENOMIC DNA]</scope>
    <source>
        <strain evidence="2 3">Mn-1</strain>
    </source>
</reference>
<keyword evidence="1" id="KW-0472">Membrane</keyword>
<keyword evidence="3" id="KW-1185">Reference proteome</keyword>
<sequence length="81" mass="9342">METHHPSRGRKSARFHPALIAFLLIAVFFLLSEHRAHFFGILPYLLLLACPFLHLFMHRGHDGEAGSTDQTKENHQPSIRR</sequence>
<feature type="transmembrane region" description="Helical" evidence="1">
    <location>
        <begin position="12"/>
        <end position="31"/>
    </location>
</feature>
<evidence type="ECO:0000313" key="2">
    <source>
        <dbReference type="EMBL" id="NKE72666.1"/>
    </source>
</evidence>
<organism evidence="2 3">
    <name type="scientific">Candidatus Manganitrophus noduliformans</name>
    <dbReference type="NCBI Taxonomy" id="2606439"/>
    <lineage>
        <taxon>Bacteria</taxon>
        <taxon>Pseudomonadati</taxon>
        <taxon>Nitrospirota</taxon>
        <taxon>Nitrospiria</taxon>
        <taxon>Candidatus Troglogloeales</taxon>
        <taxon>Candidatus Manganitrophaceae</taxon>
        <taxon>Candidatus Manganitrophus</taxon>
    </lineage>
</organism>
<dbReference type="Proteomes" id="UP000534783">
    <property type="component" value="Unassembled WGS sequence"/>
</dbReference>
<keyword evidence="1" id="KW-1133">Transmembrane helix</keyword>
<evidence type="ECO:0000313" key="3">
    <source>
        <dbReference type="Proteomes" id="UP000534783"/>
    </source>
</evidence>
<dbReference type="Pfam" id="PF11666">
    <property type="entry name" value="DUF2933"/>
    <property type="match status" value="1"/>
</dbReference>
<proteinExistence type="predicted"/>
<keyword evidence="1" id="KW-0812">Transmembrane</keyword>
<dbReference type="RefSeq" id="WP_168062538.1">
    <property type="nucleotide sequence ID" value="NZ_VTOW01000003.1"/>
</dbReference>
<comment type="caution">
    <text evidence="2">The sequence shown here is derived from an EMBL/GenBank/DDBJ whole genome shotgun (WGS) entry which is preliminary data.</text>
</comment>
<accession>A0A7X6ICL9</accession>